<feature type="compositionally biased region" description="Basic and acidic residues" evidence="8">
    <location>
        <begin position="1962"/>
        <end position="1977"/>
    </location>
</feature>
<dbReference type="Pfam" id="PF13087">
    <property type="entry name" value="AAA_12"/>
    <property type="match status" value="1"/>
</dbReference>
<dbReference type="Pfam" id="PF23576">
    <property type="entry name" value="SEN1_barrel"/>
    <property type="match status" value="1"/>
</dbReference>
<sequence length="2126" mass="237314">MAEFNEDLGRWFDELQKIPADHHLLCPKISHDDEENYKSLDDLDTSISRDEKQARIQDAERRIEITYWNSLIFGFEKKHAGKWLEEFTTRLENSLKLCSDCVLNWHMKRKTQLHKFSERWNEEAVSHIEDLLNKLDVARIEHNIAWAKQYIEKIEASGATFKKAQFGEHLPAVLISVYEALCCVPYIGAPDQRQLFQYVFMRLQGKSYLKLGTKDPLPGMTFFLMDTRIEDRLRWAQENWKFIESTSMTEHQFDWAVGGGLVKGVDDVSKKDLSKLTSEDYLDIERFWEGFECILRTLTGQLIVSRLRSLEVRPGSLDIYDLLFRHIQFCRSEGVLVVAIRVLTSLLKKSPKAFWDVIGDARPNVIADLLFGSPVYKALLRQSLENCWSGFDSGSDGGVVPFPISWIHPWLDSLTRDRKYDACEVLMHTLFETLARDASIGEPGQAACIRAGFDALRFTMKSFLDSETQISSSTTHLYASAAFNLVAKNKDLILRNLQPSGEHHEGWTTFKVADAAKAVLYTAMKLDMKLVSEEFLAIHNSKKLQSTVTRDSKAYWECLVEMFDASPDQVGLAKDILTCLGPLISVEQIRRPKNPKDGKLGQLDPQLAAQLEESIKVFNKALEGIADVLVRVLGRISELDAAELSMLFADRVSFQVIFGLSVHDHEDLAEASAEVLKSWTSERSRAASLEHMARLHPEQTLSSLISTLERVLQSPFPWGPIRPLLTTSQDILRGLADPSAGVLRTRALDPKLAAIVLRWWNEQWRFVSKSCRNIENWSLYVQNRIMTDFCREIMELAEALIAEDGLLTSVTACGRSDKDAMARILGPAKDNFRGMENMIRLKDRWLVDVTVRVLCKILTRLRENNLEISAGPRKLITDACVPTGTAREYTRTTNLNDRQRAELLQALGYEEEVRIVQVCVPRAADGPRAKKQSKLDAWSRSATVNASSTAMPTRSNRDDVLAMSKSIDSPILKQVEARQAKARAKVPDAKGISALKESRQREKLEKAKRDAEIIAKAKRLRGETVPGEGSGIHGLGLTGKAHSRSEIMVNSSDEESDESDDSDADNQLAALSTGGQKMLDGQESMIQKHMRDGVRRPVKKARQQRSVKEMRARLIPPMDRLHNTILAWDIFHGGSDPPDGPAATEVATKYPDPRAYQQTFFPLLASEAWRAFVTAKDELTSQSFGMKIASRASVDSFLEATFTMPVVLSREQGLSEGDILLVSQDESPLAAPSAKHCLARVHRITYKKDLVEITYRVASRNNPLTLALTPGVSVHGIKITNMTTIEREYAALESLQYYDLMDEILKAEPSPIIRYGDERVSNAMQNWALNRGQALAVLGAHENDGFTLIQGPPGTGKTKTIVAMVGSLLSDQLAQAATGVPVSAPPRPTNAPNGTGQARSKKLLVCAPSNAAVDELVLRLKAGVTTISGKARKINVLRLGRSDAINVAVKDVTLDELVRARLEGDNTRDKARADREKLHEDAAKIKEELGLLRPRLEEARGLEDRAVYSGLSRQFEDLKRRQMDIGKMIDANKDSGNSIAREMEMRRRQVQQEILNSAHVLCATLSGSGHEMFRNLEVEFETVIIDEAAQCVELSALIPLKYGCCKCILVGDPKQLPPTVLSQSAARFGYDQSLFVRMQQNHPRSVHLLDMQYRMHPEISTFPSREFYEGQLRDGQDMLQLRQKPWHQSALLGAYRFFDVQGVQQKGRRGQSLVNVKELEVAMQIYDTFSKKYQECDLTGMIGIITPYKAQLHELRSRFKSRYGEGITDRIEFNTTDAFQGRECEIIIFSCVRASATGGIGFMTDIRRMNVGLTRAKSSLWILGDSRALVQGEFWRKLIHDARDRDRYTQGDILSMLRRPLEPARPGVFMPAPQAAVSKEVVMSDARGPGAMPRMTPGATTAAAGLGGEMRTSSARRSSSEVVPRSGAGPPVIHASAGKPPNAEQKKRPLDNAAPGQPGSKRVREAAEGNSHDERSNVHLVGRRQTAQRTRGQVWPETEPPPRAPERPVSNVGVGADTSGAASSGDADSDSDESVEWIDVVGQHAEQLGGKQQEAHGASSAEEAKTERLHAEEALTLAFGSMNHIVHRGWLHRGRHCKALADCTKVQGSTLGLHTRAHSDWDLYYD</sequence>
<dbReference type="CDD" id="cd18808">
    <property type="entry name" value="SF1_C_Upf1"/>
    <property type="match status" value="1"/>
</dbReference>
<gene>
    <name evidence="13" type="ORF">TCAP_00416</name>
</gene>
<evidence type="ECO:0000256" key="5">
    <source>
        <dbReference type="ARBA" id="ARBA00022806"/>
    </source>
</evidence>
<dbReference type="InterPro" id="IPR045055">
    <property type="entry name" value="DNA2/NAM7-like"/>
</dbReference>
<evidence type="ECO:0000256" key="7">
    <source>
        <dbReference type="ARBA" id="ARBA00023242"/>
    </source>
</evidence>
<feature type="compositionally biased region" description="Low complexity" evidence="8">
    <location>
        <begin position="2013"/>
        <end position="2026"/>
    </location>
</feature>
<dbReference type="STRING" id="45235.A0A2K3QQ52"/>
<dbReference type="GO" id="GO:0016604">
    <property type="term" value="C:nuclear body"/>
    <property type="evidence" value="ECO:0007669"/>
    <property type="project" value="TreeGrafter"/>
</dbReference>
<evidence type="ECO:0000256" key="1">
    <source>
        <dbReference type="ARBA" id="ARBA00004123"/>
    </source>
</evidence>
<feature type="region of interest" description="Disordered" evidence="8">
    <location>
        <begin position="1024"/>
        <end position="1066"/>
    </location>
</feature>
<dbReference type="CDD" id="cd18042">
    <property type="entry name" value="DEXXQc_SETX"/>
    <property type="match status" value="1"/>
</dbReference>
<keyword evidence="14" id="KW-1185">Reference proteome</keyword>
<dbReference type="SUPFAM" id="SSF48371">
    <property type="entry name" value="ARM repeat"/>
    <property type="match status" value="1"/>
</dbReference>
<dbReference type="InterPro" id="IPR024481">
    <property type="entry name" value="Helicase_Sen1_N"/>
</dbReference>
<comment type="similarity">
    <text evidence="2">Belongs to the DNA2/NAM7 helicase family.</text>
</comment>
<evidence type="ECO:0000259" key="12">
    <source>
        <dbReference type="Pfam" id="PF23576"/>
    </source>
</evidence>
<dbReference type="EMBL" id="NRSZ01000075">
    <property type="protein sequence ID" value="PNY29672.1"/>
    <property type="molecule type" value="Genomic_DNA"/>
</dbReference>
<dbReference type="Pfam" id="PF13086">
    <property type="entry name" value="AAA_11"/>
    <property type="match status" value="1"/>
</dbReference>
<reference evidence="13 14" key="1">
    <citation type="submission" date="2017-08" db="EMBL/GenBank/DDBJ databases">
        <title>Harnessing the power of phylogenomics to disentangle the directionality and signatures of interkingdom host jumping in the parasitic fungal genus Tolypocladium.</title>
        <authorList>
            <person name="Quandt C.A."/>
            <person name="Patterson W."/>
            <person name="Spatafora J.W."/>
        </authorList>
    </citation>
    <scope>NUCLEOTIDE SEQUENCE [LARGE SCALE GENOMIC DNA]</scope>
    <source>
        <strain evidence="13 14">CBS 113982</strain>
    </source>
</reference>
<comment type="subcellular location">
    <subcellularLocation>
        <location evidence="1">Nucleus</location>
    </subcellularLocation>
</comment>
<dbReference type="InterPro" id="IPR041679">
    <property type="entry name" value="DNA2/NAM7-like_C"/>
</dbReference>
<feature type="compositionally biased region" description="Acidic residues" evidence="8">
    <location>
        <begin position="1052"/>
        <end position="1064"/>
    </location>
</feature>
<organism evidence="13 14">
    <name type="scientific">Tolypocladium capitatum</name>
    <dbReference type="NCBI Taxonomy" id="45235"/>
    <lineage>
        <taxon>Eukaryota</taxon>
        <taxon>Fungi</taxon>
        <taxon>Dikarya</taxon>
        <taxon>Ascomycota</taxon>
        <taxon>Pezizomycotina</taxon>
        <taxon>Sordariomycetes</taxon>
        <taxon>Hypocreomycetidae</taxon>
        <taxon>Hypocreales</taxon>
        <taxon>Ophiocordycipitaceae</taxon>
        <taxon>Tolypocladium</taxon>
    </lineage>
</organism>
<evidence type="ECO:0000256" key="2">
    <source>
        <dbReference type="ARBA" id="ARBA00007913"/>
    </source>
</evidence>
<dbReference type="FunFam" id="3.40.50.300:FF:000326">
    <property type="entry name" value="P-loop containing nucleoside triphosphate hydrolase"/>
    <property type="match status" value="1"/>
</dbReference>
<feature type="domain" description="DNA2/NAM7 helicase-like C-terminal" evidence="11">
    <location>
        <begin position="1630"/>
        <end position="1826"/>
    </location>
</feature>
<dbReference type="GO" id="GO:0016787">
    <property type="term" value="F:hydrolase activity"/>
    <property type="evidence" value="ECO:0007669"/>
    <property type="project" value="UniProtKB-KW"/>
</dbReference>
<dbReference type="FunFam" id="3.40.50.300:FF:001152">
    <property type="entry name" value="tRNA-splicing endonuclease, putative"/>
    <property type="match status" value="1"/>
</dbReference>
<evidence type="ECO:0000256" key="8">
    <source>
        <dbReference type="SAM" id="MobiDB-lite"/>
    </source>
</evidence>
<dbReference type="PANTHER" id="PTHR10887:SF495">
    <property type="entry name" value="HELICASE SENATAXIN ISOFORM X1-RELATED"/>
    <property type="match status" value="1"/>
</dbReference>
<dbReference type="InterPro" id="IPR056474">
    <property type="entry name" value="SEN1_barrel"/>
</dbReference>
<feature type="compositionally biased region" description="Low complexity" evidence="8">
    <location>
        <begin position="1983"/>
        <end position="1997"/>
    </location>
</feature>
<name>A0A2K3QQ52_9HYPO</name>
<dbReference type="InterPro" id="IPR016024">
    <property type="entry name" value="ARM-type_fold"/>
</dbReference>
<dbReference type="InterPro" id="IPR047187">
    <property type="entry name" value="SF1_C_Upf1"/>
</dbReference>
<evidence type="ECO:0000256" key="4">
    <source>
        <dbReference type="ARBA" id="ARBA00022801"/>
    </source>
</evidence>
<feature type="region of interest" description="Disordered" evidence="8">
    <location>
        <begin position="2047"/>
        <end position="2067"/>
    </location>
</feature>
<evidence type="ECO:0000259" key="9">
    <source>
        <dbReference type="Pfam" id="PF12726"/>
    </source>
</evidence>
<dbReference type="Pfam" id="PF12726">
    <property type="entry name" value="SEN1_N"/>
    <property type="match status" value="1"/>
</dbReference>
<feature type="domain" description="Helicase SEN1 beta-barrel" evidence="12">
    <location>
        <begin position="1180"/>
        <end position="1279"/>
    </location>
</feature>
<feature type="compositionally biased region" description="Gly residues" evidence="8">
    <location>
        <begin position="1028"/>
        <end position="1037"/>
    </location>
</feature>
<dbReference type="InterPro" id="IPR041677">
    <property type="entry name" value="DNA2/NAM7_AAA_11"/>
</dbReference>
<protein>
    <submittedName>
        <fullName evidence="13">Helicase SEN1</fullName>
    </submittedName>
</protein>
<dbReference type="OrthoDB" id="6513042at2759"/>
<keyword evidence="5 13" id="KW-0347">Helicase</keyword>
<evidence type="ECO:0000313" key="14">
    <source>
        <dbReference type="Proteomes" id="UP000236621"/>
    </source>
</evidence>
<keyword evidence="6" id="KW-0067">ATP-binding</keyword>
<dbReference type="SUPFAM" id="SSF52540">
    <property type="entry name" value="P-loop containing nucleoside triphosphate hydrolases"/>
    <property type="match status" value="1"/>
</dbReference>
<dbReference type="InterPro" id="IPR027417">
    <property type="entry name" value="P-loop_NTPase"/>
</dbReference>
<evidence type="ECO:0000313" key="13">
    <source>
        <dbReference type="EMBL" id="PNY29672.1"/>
    </source>
</evidence>
<dbReference type="GO" id="GO:0006369">
    <property type="term" value="P:termination of RNA polymerase II transcription"/>
    <property type="evidence" value="ECO:0007669"/>
    <property type="project" value="TreeGrafter"/>
</dbReference>
<evidence type="ECO:0000259" key="10">
    <source>
        <dbReference type="Pfam" id="PF13086"/>
    </source>
</evidence>
<keyword evidence="4" id="KW-0378">Hydrolase</keyword>
<comment type="caution">
    <text evidence="13">The sequence shown here is derived from an EMBL/GenBank/DDBJ whole genome shotgun (WGS) entry which is preliminary data.</text>
</comment>
<dbReference type="GO" id="GO:0005694">
    <property type="term" value="C:chromosome"/>
    <property type="evidence" value="ECO:0007669"/>
    <property type="project" value="UniProtKB-ARBA"/>
</dbReference>
<keyword evidence="7" id="KW-0539">Nucleus</keyword>
<evidence type="ECO:0000256" key="3">
    <source>
        <dbReference type="ARBA" id="ARBA00022741"/>
    </source>
</evidence>
<proteinExistence type="inferred from homology"/>
<accession>A0A2K3QQ52</accession>
<feature type="domain" description="DNA2/NAM7 helicase helicase" evidence="10">
    <location>
        <begin position="1329"/>
        <end position="1623"/>
    </location>
</feature>
<dbReference type="Proteomes" id="UP000236621">
    <property type="component" value="Unassembled WGS sequence"/>
</dbReference>
<dbReference type="PANTHER" id="PTHR10887">
    <property type="entry name" value="DNA2/NAM7 HELICASE FAMILY"/>
    <property type="match status" value="1"/>
</dbReference>
<dbReference type="GO" id="GO:0005524">
    <property type="term" value="F:ATP binding"/>
    <property type="evidence" value="ECO:0007669"/>
    <property type="project" value="UniProtKB-KW"/>
</dbReference>
<dbReference type="Gene3D" id="3.40.50.300">
    <property type="entry name" value="P-loop containing nucleotide triphosphate hydrolases"/>
    <property type="match status" value="2"/>
</dbReference>
<evidence type="ECO:0000259" key="11">
    <source>
        <dbReference type="Pfam" id="PF13087"/>
    </source>
</evidence>
<dbReference type="GO" id="GO:0001147">
    <property type="term" value="F:transcription termination site sequence-specific DNA binding"/>
    <property type="evidence" value="ECO:0007669"/>
    <property type="project" value="TreeGrafter"/>
</dbReference>
<feature type="region of interest" description="Disordered" evidence="8">
    <location>
        <begin position="1886"/>
        <end position="2034"/>
    </location>
</feature>
<feature type="compositionally biased region" description="Polar residues" evidence="8">
    <location>
        <begin position="1911"/>
        <end position="1921"/>
    </location>
</feature>
<feature type="domain" description="Helicase Sen1 N-terminal" evidence="9">
    <location>
        <begin position="88"/>
        <end position="852"/>
    </location>
</feature>
<dbReference type="GO" id="GO:0004386">
    <property type="term" value="F:helicase activity"/>
    <property type="evidence" value="ECO:0007669"/>
    <property type="project" value="UniProtKB-KW"/>
</dbReference>
<evidence type="ECO:0000256" key="6">
    <source>
        <dbReference type="ARBA" id="ARBA00022840"/>
    </source>
</evidence>
<keyword evidence="3" id="KW-0547">Nucleotide-binding</keyword>